<accession>A0A7S4N3K2</accession>
<comment type="subcellular location">
    <subcellularLocation>
        <location evidence="1 6">Nucleus</location>
    </subcellularLocation>
</comment>
<dbReference type="EMBL" id="HBKQ01040640">
    <property type="protein sequence ID" value="CAE2263743.1"/>
    <property type="molecule type" value="Transcribed_RNA"/>
</dbReference>
<evidence type="ECO:0000256" key="2">
    <source>
        <dbReference type="ARBA" id="ARBA00007526"/>
    </source>
</evidence>
<feature type="region of interest" description="Disordered" evidence="7">
    <location>
        <begin position="184"/>
        <end position="229"/>
    </location>
</feature>
<reference evidence="8" key="1">
    <citation type="submission" date="2021-01" db="EMBL/GenBank/DDBJ databases">
        <authorList>
            <person name="Corre E."/>
            <person name="Pelletier E."/>
            <person name="Niang G."/>
            <person name="Scheremetjew M."/>
            <person name="Finn R."/>
            <person name="Kale V."/>
            <person name="Holt S."/>
            <person name="Cochrane G."/>
            <person name="Meng A."/>
            <person name="Brown T."/>
            <person name="Cohen L."/>
        </authorList>
    </citation>
    <scope>NUCLEOTIDE SEQUENCE</scope>
    <source>
        <strain evidence="8">Isolate 1302-5</strain>
    </source>
</reference>
<dbReference type="AlphaFoldDB" id="A0A7S4N3K2"/>
<feature type="compositionally biased region" description="Basic and acidic residues" evidence="7">
    <location>
        <begin position="197"/>
        <end position="207"/>
    </location>
</feature>
<evidence type="ECO:0000313" key="8">
    <source>
        <dbReference type="EMBL" id="CAE2263743.1"/>
    </source>
</evidence>
<organism evidence="8">
    <name type="scientific">Odontella aurita</name>
    <dbReference type="NCBI Taxonomy" id="265563"/>
    <lineage>
        <taxon>Eukaryota</taxon>
        <taxon>Sar</taxon>
        <taxon>Stramenopiles</taxon>
        <taxon>Ochrophyta</taxon>
        <taxon>Bacillariophyta</taxon>
        <taxon>Mediophyceae</taxon>
        <taxon>Biddulphiophycidae</taxon>
        <taxon>Eupodiscales</taxon>
        <taxon>Odontellaceae</taxon>
        <taxon>Odontella</taxon>
    </lineage>
</organism>
<dbReference type="InterPro" id="IPR038566">
    <property type="entry name" value="Mediator_Med6_sf"/>
</dbReference>
<keyword evidence="6" id="KW-0010">Activator</keyword>
<dbReference type="Gene3D" id="3.10.450.580">
    <property type="entry name" value="Mediator complex, subunit Med6"/>
    <property type="match status" value="1"/>
</dbReference>
<comment type="function">
    <text evidence="6">Component of the Mediator complex, a coactivator involved in the regulated transcription of nearly all RNA polymerase II-dependent genes. Mediator functions as a bridge to convey information from gene-specific regulatory proteins to the basal RNA polymerase II transcription machinery. Mediator is recruited to promoters by direct interactions with regulatory proteins and serves as a scaffold for the assembly of a functional preinitiation complex with RNA polymerase II and the general transcription factors.</text>
</comment>
<dbReference type="Pfam" id="PF04934">
    <property type="entry name" value="Med6"/>
    <property type="match status" value="1"/>
</dbReference>
<comment type="subunit">
    <text evidence="6">Component of the Mediator complex.</text>
</comment>
<comment type="similarity">
    <text evidence="2 6">Belongs to the Mediator complex subunit 6 family.</text>
</comment>
<feature type="compositionally biased region" description="Acidic residues" evidence="7">
    <location>
        <begin position="211"/>
        <end position="229"/>
    </location>
</feature>
<keyword evidence="4 6" id="KW-0804">Transcription</keyword>
<evidence type="ECO:0000256" key="6">
    <source>
        <dbReference type="RuleBase" id="RU364143"/>
    </source>
</evidence>
<evidence type="ECO:0000256" key="3">
    <source>
        <dbReference type="ARBA" id="ARBA00023015"/>
    </source>
</evidence>
<sequence length="299" mass="32064">MSDTASFVDPVFLARFGLSRFNVLDYFLHPLNPFRTKVNTSNEVLGMQGINVGTLMQQGTGMSGGPMSPAAAEEEYARALSRLNGEQYELMPASSEEELNTGQSPLFVVRHVKRTGPTAVKVLGVYYVLEGVVYKAPSVRGLMKANVTRTLGGLDGACDALSVCARYEPGTGYTWNFDAAAAADGADDDGKKKTKTKKEGGEKRKAGGGDGDGDGDGVEDDASEDDEEDAVATVLALRKRRRRQRRILDNRRLGERTAEEEEGIRASEAVDRILVRLSKCPVVVEGKTRAVAGGGAIGK</sequence>
<keyword evidence="5 6" id="KW-0539">Nucleus</keyword>
<evidence type="ECO:0000256" key="5">
    <source>
        <dbReference type="ARBA" id="ARBA00023242"/>
    </source>
</evidence>
<evidence type="ECO:0000256" key="7">
    <source>
        <dbReference type="SAM" id="MobiDB-lite"/>
    </source>
</evidence>
<dbReference type="InterPro" id="IPR007018">
    <property type="entry name" value="Mediator_Med6"/>
</dbReference>
<keyword evidence="3 6" id="KW-0805">Transcription regulation</keyword>
<dbReference type="GO" id="GO:0003712">
    <property type="term" value="F:transcription coregulator activity"/>
    <property type="evidence" value="ECO:0007669"/>
    <property type="project" value="InterPro"/>
</dbReference>
<proteinExistence type="inferred from homology"/>
<name>A0A7S4N3K2_9STRA</name>
<evidence type="ECO:0000256" key="1">
    <source>
        <dbReference type="ARBA" id="ARBA00004123"/>
    </source>
</evidence>
<evidence type="ECO:0000256" key="4">
    <source>
        <dbReference type="ARBA" id="ARBA00023163"/>
    </source>
</evidence>
<dbReference type="GO" id="GO:0006357">
    <property type="term" value="P:regulation of transcription by RNA polymerase II"/>
    <property type="evidence" value="ECO:0007669"/>
    <property type="project" value="InterPro"/>
</dbReference>
<gene>
    <name evidence="6" type="primary">MED6</name>
    <name evidence="8" type="ORF">OAUR00152_LOCUS27994</name>
</gene>
<dbReference type="PANTHER" id="PTHR13104">
    <property type="entry name" value="MED-6-RELATED"/>
    <property type="match status" value="1"/>
</dbReference>
<dbReference type="GO" id="GO:0016592">
    <property type="term" value="C:mediator complex"/>
    <property type="evidence" value="ECO:0007669"/>
    <property type="project" value="InterPro"/>
</dbReference>
<protein>
    <recommendedName>
        <fullName evidence="6">Mediator of RNA polymerase II transcription subunit 6</fullName>
    </recommendedName>
    <alternativeName>
        <fullName evidence="6">Mediator complex subunit 6</fullName>
    </alternativeName>
</protein>